<comment type="similarity">
    <text evidence="6 16">Belongs to the purine/pyrimidine phosphoribosyltransferase family.</text>
</comment>
<dbReference type="InterPro" id="IPR029057">
    <property type="entry name" value="PRTase-like"/>
</dbReference>
<dbReference type="InterPro" id="IPR000836">
    <property type="entry name" value="PRTase_dom"/>
</dbReference>
<evidence type="ECO:0000313" key="19">
    <source>
        <dbReference type="Proteomes" id="UP000183255"/>
    </source>
</evidence>
<comment type="cofactor">
    <cofactor evidence="1 16">
        <name>Mg(2+)</name>
        <dbReference type="ChEBI" id="CHEBI:18420"/>
    </cofactor>
</comment>
<dbReference type="PANTHER" id="PTHR43340:SF1">
    <property type="entry name" value="HYPOXANTHINE PHOSPHORIBOSYLTRANSFERASE"/>
    <property type="match status" value="1"/>
</dbReference>
<evidence type="ECO:0000256" key="16">
    <source>
        <dbReference type="RuleBase" id="RU364099"/>
    </source>
</evidence>
<dbReference type="Pfam" id="PF00156">
    <property type="entry name" value="Pribosyltran"/>
    <property type="match status" value="1"/>
</dbReference>
<keyword evidence="12 16" id="KW-0547">Nucleotide-binding</keyword>
<dbReference type="CDD" id="cd06223">
    <property type="entry name" value="PRTases_typeI"/>
    <property type="match status" value="1"/>
</dbReference>
<evidence type="ECO:0000256" key="14">
    <source>
        <dbReference type="ARBA" id="ARBA00048811"/>
    </source>
</evidence>
<sequence>MIANDVKDILISREELAEKCRELGARISKDYEGKELVLVGILKGSVVFMTDLMKEITIPCNIEFMEVSSYGSGAESSGVVKITKDLDEDVTGKHILIVEDIIDTGLTLSYLVEYLKARKAAGTDIVCLLNKKERRVRDIPVTYVGFEVPDEFIIGYGIDYAEKYRNLPYVASLKDEIYKK</sequence>
<organism evidence="18 19">
    <name type="scientific">Proteiniclasticum ruminis</name>
    <dbReference type="NCBI Taxonomy" id="398199"/>
    <lineage>
        <taxon>Bacteria</taxon>
        <taxon>Bacillati</taxon>
        <taxon>Bacillota</taxon>
        <taxon>Clostridia</taxon>
        <taxon>Eubacteriales</taxon>
        <taxon>Clostridiaceae</taxon>
        <taxon>Proteiniclasticum</taxon>
    </lineage>
</organism>
<dbReference type="GO" id="GO:0046100">
    <property type="term" value="P:hypoxanthine metabolic process"/>
    <property type="evidence" value="ECO:0007669"/>
    <property type="project" value="TreeGrafter"/>
</dbReference>
<comment type="catalytic activity">
    <reaction evidence="14">
        <text>GMP + diphosphate = guanine + 5-phospho-alpha-D-ribose 1-diphosphate</text>
        <dbReference type="Rhea" id="RHEA:25424"/>
        <dbReference type="ChEBI" id="CHEBI:16235"/>
        <dbReference type="ChEBI" id="CHEBI:33019"/>
        <dbReference type="ChEBI" id="CHEBI:58017"/>
        <dbReference type="ChEBI" id="CHEBI:58115"/>
        <dbReference type="EC" id="2.4.2.8"/>
    </reaction>
    <physiologicalReaction direction="right-to-left" evidence="14">
        <dbReference type="Rhea" id="RHEA:25426"/>
    </physiologicalReaction>
</comment>
<evidence type="ECO:0000259" key="17">
    <source>
        <dbReference type="Pfam" id="PF00156"/>
    </source>
</evidence>
<dbReference type="EMBL" id="FNDZ01000003">
    <property type="protein sequence ID" value="SDI65209.1"/>
    <property type="molecule type" value="Genomic_DNA"/>
</dbReference>
<comment type="subcellular location">
    <subcellularLocation>
        <location evidence="3 16">Cytoplasm</location>
    </subcellularLocation>
</comment>
<evidence type="ECO:0000256" key="2">
    <source>
        <dbReference type="ARBA" id="ARBA00002049"/>
    </source>
</evidence>
<comment type="catalytic activity">
    <reaction evidence="15">
        <text>IMP + diphosphate = hypoxanthine + 5-phospho-alpha-D-ribose 1-diphosphate</text>
        <dbReference type="Rhea" id="RHEA:17973"/>
        <dbReference type="ChEBI" id="CHEBI:17368"/>
        <dbReference type="ChEBI" id="CHEBI:33019"/>
        <dbReference type="ChEBI" id="CHEBI:58017"/>
        <dbReference type="ChEBI" id="CHEBI:58053"/>
        <dbReference type="EC" id="2.4.2.8"/>
    </reaction>
    <physiologicalReaction direction="right-to-left" evidence="15">
        <dbReference type="Rhea" id="RHEA:17975"/>
    </physiologicalReaction>
</comment>
<comment type="pathway">
    <text evidence="5">Purine metabolism; GMP biosynthesis via salvage pathway; GMP from guanine: step 1/1.</text>
</comment>
<evidence type="ECO:0000256" key="6">
    <source>
        <dbReference type="ARBA" id="ARBA00008391"/>
    </source>
</evidence>
<keyword evidence="11 16" id="KW-0660">Purine salvage</keyword>
<dbReference type="Gene3D" id="3.40.50.2020">
    <property type="match status" value="1"/>
</dbReference>
<dbReference type="GO" id="GO:0004422">
    <property type="term" value="F:hypoxanthine phosphoribosyltransferase activity"/>
    <property type="evidence" value="ECO:0007669"/>
    <property type="project" value="InterPro"/>
</dbReference>
<dbReference type="FunFam" id="3.40.50.2020:FF:000006">
    <property type="entry name" value="Hypoxanthine phosphoribosyltransferase"/>
    <property type="match status" value="1"/>
</dbReference>
<protein>
    <recommendedName>
        <fullName evidence="16">Hypoxanthine phosphoribosyltransferase</fullName>
        <ecNumber evidence="16">2.4.2.8</ecNumber>
    </recommendedName>
</protein>
<reference evidence="18 19" key="1">
    <citation type="submission" date="2016-10" db="EMBL/GenBank/DDBJ databases">
        <authorList>
            <person name="de Groot N.N."/>
        </authorList>
    </citation>
    <scope>NUCLEOTIDE SEQUENCE [LARGE SCALE GENOMIC DNA]</scope>
    <source>
        <strain evidence="18 19">CGMCC 1.5058</strain>
    </source>
</reference>
<keyword evidence="10 16" id="KW-0479">Metal-binding</keyword>
<dbReference type="Proteomes" id="UP000183255">
    <property type="component" value="Unassembled WGS sequence"/>
</dbReference>
<dbReference type="GO" id="GO:0006178">
    <property type="term" value="P:guanine salvage"/>
    <property type="evidence" value="ECO:0007669"/>
    <property type="project" value="TreeGrafter"/>
</dbReference>
<dbReference type="GO" id="GO:0006166">
    <property type="term" value="P:purine ribonucleoside salvage"/>
    <property type="evidence" value="ECO:0007669"/>
    <property type="project" value="UniProtKB-KW"/>
</dbReference>
<evidence type="ECO:0000256" key="12">
    <source>
        <dbReference type="ARBA" id="ARBA00022741"/>
    </source>
</evidence>
<dbReference type="SUPFAM" id="SSF53271">
    <property type="entry name" value="PRTase-like"/>
    <property type="match status" value="1"/>
</dbReference>
<evidence type="ECO:0000256" key="8">
    <source>
        <dbReference type="ARBA" id="ARBA00022676"/>
    </source>
</evidence>
<evidence type="ECO:0000256" key="4">
    <source>
        <dbReference type="ARBA" id="ARBA00004669"/>
    </source>
</evidence>
<dbReference type="GO" id="GO:0032263">
    <property type="term" value="P:GMP salvage"/>
    <property type="evidence" value="ECO:0007669"/>
    <property type="project" value="TreeGrafter"/>
</dbReference>
<dbReference type="AlphaFoldDB" id="A0A1G8MB92"/>
<keyword evidence="13 16" id="KW-0460">Magnesium</keyword>
<dbReference type="PANTHER" id="PTHR43340">
    <property type="entry name" value="HYPOXANTHINE-GUANINE PHOSPHORIBOSYLTRANSFERASE"/>
    <property type="match status" value="1"/>
</dbReference>
<proteinExistence type="inferred from homology"/>
<evidence type="ECO:0000256" key="11">
    <source>
        <dbReference type="ARBA" id="ARBA00022726"/>
    </source>
</evidence>
<dbReference type="NCBIfam" id="TIGR01203">
    <property type="entry name" value="HGPRTase"/>
    <property type="match status" value="1"/>
</dbReference>
<keyword evidence="8 16" id="KW-0328">Glycosyltransferase</keyword>
<evidence type="ECO:0000256" key="15">
    <source>
        <dbReference type="ARBA" id="ARBA00049402"/>
    </source>
</evidence>
<dbReference type="GO" id="GO:0005829">
    <property type="term" value="C:cytosol"/>
    <property type="evidence" value="ECO:0007669"/>
    <property type="project" value="TreeGrafter"/>
</dbReference>
<evidence type="ECO:0000256" key="9">
    <source>
        <dbReference type="ARBA" id="ARBA00022679"/>
    </source>
</evidence>
<comment type="pathway">
    <text evidence="4 16">Purine metabolism; IMP biosynthesis via salvage pathway; IMP from hypoxanthine: step 1/1.</text>
</comment>
<dbReference type="GO" id="GO:0032264">
    <property type="term" value="P:IMP salvage"/>
    <property type="evidence" value="ECO:0007669"/>
    <property type="project" value="UniProtKB-UniPathway"/>
</dbReference>
<name>A0A1G8MB92_9CLOT</name>
<evidence type="ECO:0000313" key="18">
    <source>
        <dbReference type="EMBL" id="SDI65209.1"/>
    </source>
</evidence>
<evidence type="ECO:0000256" key="1">
    <source>
        <dbReference type="ARBA" id="ARBA00001946"/>
    </source>
</evidence>
<feature type="domain" description="Phosphoribosyltransferase" evidence="17">
    <location>
        <begin position="15"/>
        <end position="160"/>
    </location>
</feature>
<dbReference type="GO" id="GO:0000166">
    <property type="term" value="F:nucleotide binding"/>
    <property type="evidence" value="ECO:0007669"/>
    <property type="project" value="UniProtKB-KW"/>
</dbReference>
<keyword evidence="7 16" id="KW-0963">Cytoplasm</keyword>
<evidence type="ECO:0000256" key="7">
    <source>
        <dbReference type="ARBA" id="ARBA00022490"/>
    </source>
</evidence>
<evidence type="ECO:0000256" key="5">
    <source>
        <dbReference type="ARBA" id="ARBA00004676"/>
    </source>
</evidence>
<dbReference type="GO" id="GO:0000287">
    <property type="term" value="F:magnesium ion binding"/>
    <property type="evidence" value="ECO:0007669"/>
    <property type="project" value="TreeGrafter"/>
</dbReference>
<comment type="function">
    <text evidence="2">Purine salvage pathway enzyme that catalyzes the transfer of the ribosyl-5-phosphate group from 5-phospho-alpha-D-ribose 1-diphosphate (PRPP) to the N9 position of the 6-oxopurines hypoxanthine and guanine to form the corresponding ribonucleotides IMP (inosine 5'-monophosphate) and GMP (guanosine 5'-monophosphate), with the release of PPi.</text>
</comment>
<dbReference type="RefSeq" id="WP_031574781.1">
    <property type="nucleotide sequence ID" value="NZ_DAMANS010000013.1"/>
</dbReference>
<evidence type="ECO:0000256" key="10">
    <source>
        <dbReference type="ARBA" id="ARBA00022723"/>
    </source>
</evidence>
<accession>A0A1G8MB92</accession>
<dbReference type="UniPathway" id="UPA00591">
    <property type="reaction ID" value="UER00648"/>
</dbReference>
<gene>
    <name evidence="18" type="ORF">SAMN05421804_103337</name>
</gene>
<dbReference type="EC" id="2.4.2.8" evidence="16"/>
<evidence type="ECO:0000256" key="13">
    <source>
        <dbReference type="ARBA" id="ARBA00022842"/>
    </source>
</evidence>
<keyword evidence="9 16" id="KW-0808">Transferase</keyword>
<dbReference type="GO" id="GO:0052657">
    <property type="term" value="F:guanine phosphoribosyltransferase activity"/>
    <property type="evidence" value="ECO:0007669"/>
    <property type="project" value="RHEA"/>
</dbReference>
<dbReference type="InterPro" id="IPR005904">
    <property type="entry name" value="Hxn_phspho_trans"/>
</dbReference>
<dbReference type="InterPro" id="IPR050408">
    <property type="entry name" value="HGPRT"/>
</dbReference>
<evidence type="ECO:0000256" key="3">
    <source>
        <dbReference type="ARBA" id="ARBA00004496"/>
    </source>
</evidence>